<dbReference type="AlphaFoldDB" id="A0A7S3EUW0"/>
<dbReference type="PANTHER" id="PTHR33604:SF3">
    <property type="entry name" value="OSJNBA0004B13.7 PROTEIN"/>
    <property type="match status" value="1"/>
</dbReference>
<organism evidence="2">
    <name type="scientific">Haptolina ericina</name>
    <dbReference type="NCBI Taxonomy" id="156174"/>
    <lineage>
        <taxon>Eukaryota</taxon>
        <taxon>Haptista</taxon>
        <taxon>Haptophyta</taxon>
        <taxon>Prymnesiophyceae</taxon>
        <taxon>Prymnesiales</taxon>
        <taxon>Prymnesiaceae</taxon>
        <taxon>Haptolina</taxon>
    </lineage>
</organism>
<feature type="region of interest" description="Disordered" evidence="1">
    <location>
        <begin position="224"/>
        <end position="250"/>
    </location>
</feature>
<reference evidence="2" key="1">
    <citation type="submission" date="2021-01" db="EMBL/GenBank/DDBJ databases">
        <authorList>
            <person name="Corre E."/>
            <person name="Pelletier E."/>
            <person name="Niang G."/>
            <person name="Scheremetjew M."/>
            <person name="Finn R."/>
            <person name="Kale V."/>
            <person name="Holt S."/>
            <person name="Cochrane G."/>
            <person name="Meng A."/>
            <person name="Brown T."/>
            <person name="Cohen L."/>
        </authorList>
    </citation>
    <scope>NUCLEOTIDE SEQUENCE</scope>
    <source>
        <strain evidence="2">CCMP281</strain>
    </source>
</reference>
<evidence type="ECO:0000256" key="1">
    <source>
        <dbReference type="SAM" id="MobiDB-lite"/>
    </source>
</evidence>
<evidence type="ECO:0000313" key="2">
    <source>
        <dbReference type="EMBL" id="CAE0109640.1"/>
    </source>
</evidence>
<name>A0A7S3EUW0_9EUKA</name>
<dbReference type="PANTHER" id="PTHR33604">
    <property type="entry name" value="OSJNBA0004B13.7 PROTEIN"/>
    <property type="match status" value="1"/>
</dbReference>
<protein>
    <submittedName>
        <fullName evidence="2">Uncharacterized protein</fullName>
    </submittedName>
</protein>
<dbReference type="EMBL" id="HBHX01018573">
    <property type="protein sequence ID" value="CAE0109640.1"/>
    <property type="molecule type" value="Transcribed_RNA"/>
</dbReference>
<sequence length="265" mass="28686">MNEPYDNGGKRGPNGWEPSCGWQALHSKSKKPGAAAAVLFSQPCSWGALYFPEHWARFLEFASSLRHLPSQQLPKLSCPATVTSYCKVSANHWGRSSWKRLMVYFMIMEGLYMVFPNFAGRVAFSTNHVEPGVHLAASPAILSGQRSRHRTQLMTLEICSRYHMRCEVGDPTGATDDKGSVPFGLPSAGQIALYDFYCAPQPAGEAGFQSLALAGEALAPRARKAAQLSASSNGEDPSKDGSAYVSRDADAATQASAKRALQLEL</sequence>
<proteinExistence type="predicted"/>
<gene>
    <name evidence="2" type="ORF">HERI1096_LOCUS10300</name>
</gene>
<accession>A0A7S3EUW0</accession>